<reference evidence="2 3" key="1">
    <citation type="submission" date="2020-08" db="EMBL/GenBank/DDBJ databases">
        <title>Genomic Encyclopedia of Type Strains, Phase III (KMG-III): the genomes of soil and plant-associated and newly described type strains.</title>
        <authorList>
            <person name="Whitman W."/>
        </authorList>
    </citation>
    <scope>NUCLEOTIDE SEQUENCE [LARGE SCALE GENOMIC DNA]</scope>
    <source>
        <strain evidence="2 3">CECT 5862</strain>
    </source>
</reference>
<keyword evidence="3" id="KW-1185">Reference proteome</keyword>
<sequence>MRIDEFNQLFNEILLPTQLKYGARLVGRWMTQDNEGAMEVFAIWEYDSHEDYSRIEHQVRSDETHVIRVKKQQEELKKLEGSFLLEDPKEDFLSSTVARDKTILSAIN</sequence>
<gene>
    <name evidence="2" type="ORF">FHS18_006042</name>
</gene>
<evidence type="ECO:0000313" key="3">
    <source>
        <dbReference type="Proteomes" id="UP000570361"/>
    </source>
</evidence>
<dbReference type="SUPFAM" id="SSF54909">
    <property type="entry name" value="Dimeric alpha+beta barrel"/>
    <property type="match status" value="1"/>
</dbReference>
<evidence type="ECO:0000313" key="2">
    <source>
        <dbReference type="EMBL" id="MBB3113927.1"/>
    </source>
</evidence>
<dbReference type="Gene3D" id="3.30.70.100">
    <property type="match status" value="1"/>
</dbReference>
<dbReference type="AlphaFoldDB" id="A0A7W5B472"/>
<name>A0A7W5B472_9BACL</name>
<feature type="domain" description="NIPSNAP" evidence="1">
    <location>
        <begin position="4"/>
        <end position="84"/>
    </location>
</feature>
<dbReference type="InterPro" id="IPR011008">
    <property type="entry name" value="Dimeric_a/b-barrel"/>
</dbReference>
<proteinExistence type="predicted"/>
<dbReference type="EMBL" id="JACHXK010000023">
    <property type="protein sequence ID" value="MBB3113927.1"/>
    <property type="molecule type" value="Genomic_DNA"/>
</dbReference>
<protein>
    <recommendedName>
        <fullName evidence="1">NIPSNAP domain-containing protein</fullName>
    </recommendedName>
</protein>
<organism evidence="2 3">
    <name type="scientific">Paenibacillus phyllosphaerae</name>
    <dbReference type="NCBI Taxonomy" id="274593"/>
    <lineage>
        <taxon>Bacteria</taxon>
        <taxon>Bacillati</taxon>
        <taxon>Bacillota</taxon>
        <taxon>Bacilli</taxon>
        <taxon>Bacillales</taxon>
        <taxon>Paenibacillaceae</taxon>
        <taxon>Paenibacillus</taxon>
    </lineage>
</organism>
<dbReference type="InterPro" id="IPR012577">
    <property type="entry name" value="NIPSNAP"/>
</dbReference>
<accession>A0A7W5B472</accession>
<evidence type="ECO:0000259" key="1">
    <source>
        <dbReference type="Pfam" id="PF07978"/>
    </source>
</evidence>
<dbReference type="Pfam" id="PF07978">
    <property type="entry name" value="NIPSNAP"/>
    <property type="match status" value="1"/>
</dbReference>
<comment type="caution">
    <text evidence="2">The sequence shown here is derived from an EMBL/GenBank/DDBJ whole genome shotgun (WGS) entry which is preliminary data.</text>
</comment>
<dbReference type="Proteomes" id="UP000570361">
    <property type="component" value="Unassembled WGS sequence"/>
</dbReference>